<feature type="domain" description="LysM" evidence="4">
    <location>
        <begin position="50"/>
        <end position="97"/>
    </location>
</feature>
<dbReference type="InterPro" id="IPR059144">
    <property type="entry name" value="NFP_LysM3"/>
</dbReference>
<evidence type="ECO:0000259" key="3">
    <source>
        <dbReference type="PROSITE" id="PS50011"/>
    </source>
</evidence>
<dbReference type="GO" id="GO:0005886">
    <property type="term" value="C:plasma membrane"/>
    <property type="evidence" value="ECO:0007669"/>
    <property type="project" value="UniProtKB-ARBA"/>
</dbReference>
<dbReference type="GO" id="GO:0004672">
    <property type="term" value="F:protein kinase activity"/>
    <property type="evidence" value="ECO:0007669"/>
    <property type="project" value="InterPro"/>
</dbReference>
<keyword evidence="6" id="KW-1185">Reference proteome</keyword>
<dbReference type="PROSITE" id="PS00109">
    <property type="entry name" value="PROTEIN_KINASE_TYR"/>
    <property type="match status" value="1"/>
</dbReference>
<feature type="transmembrane region" description="Helical" evidence="1">
    <location>
        <begin position="251"/>
        <end position="271"/>
    </location>
</feature>
<keyword evidence="1" id="KW-0472">Membrane</keyword>
<dbReference type="InterPro" id="IPR008266">
    <property type="entry name" value="Tyr_kinase_AS"/>
</dbReference>
<dbReference type="Pfam" id="PF23457">
    <property type="entry name" value="LysM2_NFP"/>
    <property type="match status" value="1"/>
</dbReference>
<dbReference type="Pfam" id="PF23446">
    <property type="entry name" value="LysM1_NFP_LYK"/>
    <property type="match status" value="1"/>
</dbReference>
<dbReference type="SUPFAM" id="SSF56112">
    <property type="entry name" value="Protein kinase-like (PK-like)"/>
    <property type="match status" value="1"/>
</dbReference>
<feature type="signal peptide" evidence="2">
    <location>
        <begin position="1"/>
        <end position="26"/>
    </location>
</feature>
<evidence type="ECO:0000256" key="2">
    <source>
        <dbReference type="SAM" id="SignalP"/>
    </source>
</evidence>
<dbReference type="InterPro" id="IPR011009">
    <property type="entry name" value="Kinase-like_dom_sf"/>
</dbReference>
<dbReference type="PANTHER" id="PTHR45927">
    <property type="entry name" value="LYSM-DOMAIN RECEPTOR-LIKE KINASE-RELATED"/>
    <property type="match status" value="1"/>
</dbReference>
<accession>A0AAP0IDL7</accession>
<evidence type="ECO:0000313" key="6">
    <source>
        <dbReference type="Proteomes" id="UP001419268"/>
    </source>
</evidence>
<evidence type="ECO:0000256" key="1">
    <source>
        <dbReference type="SAM" id="Phobius"/>
    </source>
</evidence>
<dbReference type="PROSITE" id="PS51782">
    <property type="entry name" value="LYSM"/>
    <property type="match status" value="1"/>
</dbReference>
<dbReference type="InterPro" id="IPR059143">
    <property type="entry name" value="NFP_LysM2"/>
</dbReference>
<evidence type="ECO:0008006" key="7">
    <source>
        <dbReference type="Google" id="ProtNLM"/>
    </source>
</evidence>
<dbReference type="EMBL" id="JBBNAG010000008">
    <property type="protein sequence ID" value="KAK9113190.1"/>
    <property type="molecule type" value="Genomic_DNA"/>
</dbReference>
<dbReference type="InterPro" id="IPR000719">
    <property type="entry name" value="Prot_kinase_dom"/>
</dbReference>
<protein>
    <recommendedName>
        <fullName evidence="7">Serine/threonine receptor-like kinase NFP</fullName>
    </recommendedName>
</protein>
<keyword evidence="2" id="KW-0732">Signal</keyword>
<proteinExistence type="predicted"/>
<organism evidence="5 6">
    <name type="scientific">Stephania cephalantha</name>
    <dbReference type="NCBI Taxonomy" id="152367"/>
    <lineage>
        <taxon>Eukaryota</taxon>
        <taxon>Viridiplantae</taxon>
        <taxon>Streptophyta</taxon>
        <taxon>Embryophyta</taxon>
        <taxon>Tracheophyta</taxon>
        <taxon>Spermatophyta</taxon>
        <taxon>Magnoliopsida</taxon>
        <taxon>Ranunculales</taxon>
        <taxon>Menispermaceae</taxon>
        <taxon>Menispermoideae</taxon>
        <taxon>Cissampelideae</taxon>
        <taxon>Stephania</taxon>
    </lineage>
</organism>
<dbReference type="InterPro" id="IPR018392">
    <property type="entry name" value="LysM"/>
</dbReference>
<dbReference type="PANTHER" id="PTHR45927:SF2">
    <property type="entry name" value="SERINE_THREONINE RECEPTOR-LIKE KINASE NFP"/>
    <property type="match status" value="1"/>
</dbReference>
<feature type="domain" description="Protein kinase" evidence="3">
    <location>
        <begin position="303"/>
        <end position="587"/>
    </location>
</feature>
<evidence type="ECO:0000259" key="4">
    <source>
        <dbReference type="PROSITE" id="PS51782"/>
    </source>
</evidence>
<dbReference type="GO" id="GO:0005524">
    <property type="term" value="F:ATP binding"/>
    <property type="evidence" value="ECO:0007669"/>
    <property type="project" value="InterPro"/>
</dbReference>
<keyword evidence="1" id="KW-0812">Transmembrane</keyword>
<dbReference type="Gene3D" id="1.10.510.10">
    <property type="entry name" value="Transferase(Phosphotransferase) domain 1"/>
    <property type="match status" value="2"/>
</dbReference>
<dbReference type="Proteomes" id="UP001419268">
    <property type="component" value="Unassembled WGS sequence"/>
</dbReference>
<dbReference type="Pfam" id="PF23462">
    <property type="entry name" value="LysM3_NFP"/>
    <property type="match status" value="1"/>
</dbReference>
<dbReference type="AlphaFoldDB" id="A0AAP0IDL7"/>
<dbReference type="InterPro" id="IPR052611">
    <property type="entry name" value="Plant_RLK_LysM"/>
</dbReference>
<keyword evidence="1" id="KW-1133">Transmembrane helix</keyword>
<comment type="caution">
    <text evidence="5">The sequence shown here is derived from an EMBL/GenBank/DDBJ whole genome shotgun (WGS) entry which is preliminary data.</text>
</comment>
<dbReference type="PROSITE" id="PS50011">
    <property type="entry name" value="PROTEIN_KINASE_DOM"/>
    <property type="match status" value="1"/>
</dbReference>
<sequence length="621" mass="69109">MPMAISAYLQPLFFLIYFFNVSQTTAQAPSINTTDFSCSAHAPNFCDAYVVYRARAPDYMNLGKISDLFGVSRLSIKEANNLDSEDENLTSDQLLIIPLSCCCSGTDFSSNVSYEIKEDDSFYFVSTFVFENLTNYQEAERLNPSLHPTNLRSGDQVIFPIFCKCPTYDQSKKGVQFIITYVWQPSDGISQVSAMFNASVDDVTSENDFRNFTAAVALPVLIPVTKLPLLPKPSNSHPSGERSRRHRLLTIALWSGIAALASSLACFLGFLHQRYCRREALDHEGSESEMSDAAKLKKAFDSQESSPRIKQGKLLPGLSGYLGKPIVYETKVIMEATMSLAAQYKIGGTTYRATINGEVFAVKKTKDAKEELRILQKLNHTNLIKLTGISTDLDGSTFLVYEYAENGLLNKWLYPKPSPSSSSVTLLTWSQRVNIAVDIANALQYLHEHAQPSIVHMDIRTSNILLDSRFRAKVANFSMAKATTSFVQTKADVFAFGVVLLELLSGKRAMATKEGGEITMLWKEISVILEVEEKKKERLRGWIDQNLENFYPIDGALSLATLAKACTLEKSSARPSMEDIVFSLSVLAQSSSKTLERSWTQSLQEEDSNHGIQMIPLVSAR</sequence>
<evidence type="ECO:0000313" key="5">
    <source>
        <dbReference type="EMBL" id="KAK9113190.1"/>
    </source>
</evidence>
<dbReference type="InterPro" id="IPR001245">
    <property type="entry name" value="Ser-Thr/Tyr_kinase_cat_dom"/>
</dbReference>
<feature type="chain" id="PRO_5042816734" description="Serine/threonine receptor-like kinase NFP" evidence="2">
    <location>
        <begin position="27"/>
        <end position="621"/>
    </location>
</feature>
<gene>
    <name evidence="5" type="ORF">Scep_020709</name>
</gene>
<reference evidence="5 6" key="1">
    <citation type="submission" date="2024-01" db="EMBL/GenBank/DDBJ databases">
        <title>Genome assemblies of Stephania.</title>
        <authorList>
            <person name="Yang L."/>
        </authorList>
    </citation>
    <scope>NUCLEOTIDE SEQUENCE [LARGE SCALE GENOMIC DNA]</scope>
    <source>
        <strain evidence="5">JXDWG</strain>
        <tissue evidence="5">Leaf</tissue>
    </source>
</reference>
<dbReference type="InterPro" id="IPR056561">
    <property type="entry name" value="NFP_LYK_LysM1"/>
</dbReference>
<dbReference type="Pfam" id="PF07714">
    <property type="entry name" value="PK_Tyr_Ser-Thr"/>
    <property type="match status" value="1"/>
</dbReference>
<name>A0AAP0IDL7_9MAGN</name>